<evidence type="ECO:0000256" key="6">
    <source>
        <dbReference type="RuleBase" id="RU000481"/>
    </source>
</evidence>
<dbReference type="RefSeq" id="WP_013682383.1">
    <property type="nucleotide sequence ID" value="NC_015318.1"/>
</dbReference>
<dbReference type="EC" id="2.6.1.-" evidence="6"/>
<evidence type="ECO:0000259" key="7">
    <source>
        <dbReference type="Pfam" id="PF00155"/>
    </source>
</evidence>
<dbReference type="PROSITE" id="PS00105">
    <property type="entry name" value="AA_TRANSFER_CLASS_1"/>
    <property type="match status" value="1"/>
</dbReference>
<dbReference type="Gene3D" id="3.90.1150.10">
    <property type="entry name" value="Aspartate Aminotransferase, domain 1"/>
    <property type="match status" value="1"/>
</dbReference>
<dbReference type="KEGG" id="hmr:Hipma_1397"/>
<dbReference type="PANTHER" id="PTHR46383">
    <property type="entry name" value="ASPARTATE AMINOTRANSFERASE"/>
    <property type="match status" value="1"/>
</dbReference>
<dbReference type="GO" id="GO:0006520">
    <property type="term" value="P:amino acid metabolic process"/>
    <property type="evidence" value="ECO:0007669"/>
    <property type="project" value="InterPro"/>
</dbReference>
<reference evidence="8 9" key="1">
    <citation type="journal article" date="2011" name="Stand. Genomic Sci.">
        <title>Complete genome sequence of the thermophilic sulfur-reducer Hippea maritima type strain (MH(2)).</title>
        <authorList>
            <person name="Huntemann M."/>
            <person name="Lu M."/>
            <person name="Nolan M."/>
            <person name="Lapidus A."/>
            <person name="Lucas S."/>
            <person name="Hammon N."/>
            <person name="Deshpande S."/>
            <person name="Cheng J.F."/>
            <person name="Tapia R."/>
            <person name="Han C."/>
            <person name="Goodwin L."/>
            <person name="Pitluck S."/>
            <person name="Liolios K."/>
            <person name="Pagani I."/>
            <person name="Ivanova N."/>
            <person name="Ovchinikova G."/>
            <person name="Pati A."/>
            <person name="Chen A."/>
            <person name="Palaniappan K."/>
            <person name="Land M."/>
            <person name="Hauser L."/>
            <person name="Jeffries C.D."/>
            <person name="Detter J.C."/>
            <person name="Brambilla E.M."/>
            <person name="Rohde M."/>
            <person name="Spring S."/>
            <person name="Goker M."/>
            <person name="Woyke T."/>
            <person name="Bristow J."/>
            <person name="Eisen J.A."/>
            <person name="Markowitz V."/>
            <person name="Hugenholtz P."/>
            <person name="Kyrpides N.C."/>
            <person name="Klenk H.P."/>
            <person name="Mavromatis K."/>
        </authorList>
    </citation>
    <scope>NUCLEOTIDE SEQUENCE [LARGE SCALE GENOMIC DNA]</scope>
    <source>
        <strain evidence="9">ATCC 700847 / DSM 10411 / MH2</strain>
    </source>
</reference>
<evidence type="ECO:0000256" key="4">
    <source>
        <dbReference type="ARBA" id="ARBA00022679"/>
    </source>
</evidence>
<keyword evidence="9" id="KW-1185">Reference proteome</keyword>
<evidence type="ECO:0000256" key="1">
    <source>
        <dbReference type="ARBA" id="ARBA00001933"/>
    </source>
</evidence>
<dbReference type="InterPro" id="IPR015424">
    <property type="entry name" value="PyrdxlP-dep_Trfase"/>
</dbReference>
<dbReference type="Gene3D" id="3.40.640.10">
    <property type="entry name" value="Type I PLP-dependent aspartate aminotransferase-like (Major domain)"/>
    <property type="match status" value="1"/>
</dbReference>
<dbReference type="SUPFAM" id="SSF53383">
    <property type="entry name" value="PLP-dependent transferases"/>
    <property type="match status" value="1"/>
</dbReference>
<dbReference type="GO" id="GO:0008483">
    <property type="term" value="F:transaminase activity"/>
    <property type="evidence" value="ECO:0007669"/>
    <property type="project" value="UniProtKB-KW"/>
</dbReference>
<evidence type="ECO:0000313" key="8">
    <source>
        <dbReference type="EMBL" id="AEA34353.1"/>
    </source>
</evidence>
<dbReference type="InterPro" id="IPR050596">
    <property type="entry name" value="AspAT/PAT-like"/>
</dbReference>
<dbReference type="InParanoid" id="F2LY30"/>
<evidence type="ECO:0000256" key="2">
    <source>
        <dbReference type="ARBA" id="ARBA00007441"/>
    </source>
</evidence>
<gene>
    <name evidence="8" type="ordered locus">Hipma_1397</name>
</gene>
<keyword evidence="5" id="KW-0663">Pyridoxal phosphate</keyword>
<comment type="cofactor">
    <cofactor evidence="1 6">
        <name>pyridoxal 5'-phosphate</name>
        <dbReference type="ChEBI" id="CHEBI:597326"/>
    </cofactor>
</comment>
<feature type="domain" description="Aminotransferase class I/classII large" evidence="7">
    <location>
        <begin position="32"/>
        <end position="367"/>
    </location>
</feature>
<name>F2LY30_HIPMA</name>
<accession>F2LY30</accession>
<dbReference type="InterPro" id="IPR004839">
    <property type="entry name" value="Aminotransferase_I/II_large"/>
</dbReference>
<comment type="similarity">
    <text evidence="2 6">Belongs to the class-I pyridoxal-phosphate-dependent aminotransferase family.</text>
</comment>
<dbReference type="PANTHER" id="PTHR46383:SF1">
    <property type="entry name" value="ASPARTATE AMINOTRANSFERASE"/>
    <property type="match status" value="1"/>
</dbReference>
<dbReference type="eggNOG" id="COG0436">
    <property type="taxonomic scope" value="Bacteria"/>
</dbReference>
<sequence length="420" mass="47121">MSCVNMNVVDLPLSATLEINEKSNLMIAQGKKVYKLGLGQSPFPVPVPVVESLKKYAYIKDYLPVKGLYELREAVRKYYLKSQGIEIETDNILIGPGSKELMFIAQLVMYSELLLPSPSWVSYAPQAKILGRKVSWLNTTKANDWLLKAGTLEEYCKNNPNTSKVMILNYPNNPTGKTYNEGQLKEIAEVARRFGVIIISDEIYGELHHEGKHISIAKFYPEGTIISSGLSKWCGAGGWRLGTFAIPKELSWLADKMASVASETFTSVSAPIQYASIRAFEFDDEIVDYLNRSRRILKGLALYIYDSFNKVGIDTPLADGAFYYLPDFSKLKDKLNRKGIYTSRQLCSTVLDETSVAFLPGDDFGRPSDEFTARIAYVDFDGEVALEAAKKEEVDEKFLRKYCANTIEAIDRVCDWVSGL</sequence>
<dbReference type="InterPro" id="IPR004838">
    <property type="entry name" value="NHTrfase_class1_PyrdxlP-BS"/>
</dbReference>
<evidence type="ECO:0000256" key="3">
    <source>
        <dbReference type="ARBA" id="ARBA00022576"/>
    </source>
</evidence>
<dbReference type="CDD" id="cd00609">
    <property type="entry name" value="AAT_like"/>
    <property type="match status" value="1"/>
</dbReference>
<proteinExistence type="inferred from homology"/>
<keyword evidence="3 6" id="KW-0032">Aminotransferase</keyword>
<keyword evidence="4 6" id="KW-0808">Transferase</keyword>
<dbReference type="AlphaFoldDB" id="F2LY30"/>
<evidence type="ECO:0000256" key="5">
    <source>
        <dbReference type="ARBA" id="ARBA00022898"/>
    </source>
</evidence>
<evidence type="ECO:0000313" key="9">
    <source>
        <dbReference type="Proteomes" id="UP000008139"/>
    </source>
</evidence>
<dbReference type="GO" id="GO:0030170">
    <property type="term" value="F:pyridoxal phosphate binding"/>
    <property type="evidence" value="ECO:0007669"/>
    <property type="project" value="InterPro"/>
</dbReference>
<protein>
    <recommendedName>
        <fullName evidence="6">Aminotransferase</fullName>
        <ecNumber evidence="6">2.6.1.-</ecNumber>
    </recommendedName>
</protein>
<dbReference type="OrthoDB" id="9804474at2"/>
<dbReference type="Pfam" id="PF00155">
    <property type="entry name" value="Aminotran_1_2"/>
    <property type="match status" value="1"/>
</dbReference>
<dbReference type="Proteomes" id="UP000008139">
    <property type="component" value="Chromosome"/>
</dbReference>
<dbReference type="InterPro" id="IPR015421">
    <property type="entry name" value="PyrdxlP-dep_Trfase_major"/>
</dbReference>
<organism evidence="8 9">
    <name type="scientific">Hippea maritima (strain ATCC 700847 / DSM 10411 / MH2)</name>
    <dbReference type="NCBI Taxonomy" id="760142"/>
    <lineage>
        <taxon>Bacteria</taxon>
        <taxon>Pseudomonadati</taxon>
        <taxon>Campylobacterota</taxon>
        <taxon>Desulfurellia</taxon>
        <taxon>Desulfurellales</taxon>
        <taxon>Hippeaceae</taxon>
        <taxon>Hippea</taxon>
    </lineage>
</organism>
<dbReference type="EMBL" id="CP002606">
    <property type="protein sequence ID" value="AEA34353.1"/>
    <property type="molecule type" value="Genomic_DNA"/>
</dbReference>
<dbReference type="STRING" id="760142.Hipma_1397"/>
<reference evidence="9" key="2">
    <citation type="submission" date="2011-03" db="EMBL/GenBank/DDBJ databases">
        <title>The complete genome of Hippea maritima DSM 10411.</title>
        <authorList>
            <consortium name="US DOE Joint Genome Institute (JGI-PGF)"/>
            <person name="Lucas S."/>
            <person name="Copeland A."/>
            <person name="Lapidus A."/>
            <person name="Bruce D."/>
            <person name="Goodwin L."/>
            <person name="Pitluck S."/>
            <person name="Peters L."/>
            <person name="Kyrpides N."/>
            <person name="Mavromatis K."/>
            <person name="Pagani I."/>
            <person name="Ivanova N."/>
            <person name="Mikhailova N."/>
            <person name="Lu M."/>
            <person name="Detter J.C."/>
            <person name="Tapia R."/>
            <person name="Han C."/>
            <person name="Land M."/>
            <person name="Hauser L."/>
            <person name="Markowitz V."/>
            <person name="Cheng J.-F."/>
            <person name="Hugenholtz P."/>
            <person name="Woyke T."/>
            <person name="Wu D."/>
            <person name="Spring S."/>
            <person name="Schroeder M."/>
            <person name="Brambilla E."/>
            <person name="Klenk H.-P."/>
            <person name="Eisen J.A."/>
        </authorList>
    </citation>
    <scope>NUCLEOTIDE SEQUENCE [LARGE SCALE GENOMIC DNA]</scope>
    <source>
        <strain evidence="9">ATCC 700847 / DSM 10411 / MH2</strain>
    </source>
</reference>
<dbReference type="InterPro" id="IPR015422">
    <property type="entry name" value="PyrdxlP-dep_Trfase_small"/>
</dbReference>
<dbReference type="HOGENOM" id="CLU_017584_4_7_7"/>